<proteinExistence type="predicted"/>
<feature type="chain" id="PRO_5025434833" evidence="1">
    <location>
        <begin position="21"/>
        <end position="111"/>
    </location>
</feature>
<evidence type="ECO:0000313" key="2">
    <source>
        <dbReference type="EMBL" id="MXU89921.1"/>
    </source>
</evidence>
<keyword evidence="1" id="KW-0732">Signal</keyword>
<name>A0A6B0UJZ8_IXORI</name>
<feature type="signal peptide" evidence="1">
    <location>
        <begin position="1"/>
        <end position="20"/>
    </location>
</feature>
<organism evidence="2">
    <name type="scientific">Ixodes ricinus</name>
    <name type="common">Common tick</name>
    <name type="synonym">Acarus ricinus</name>
    <dbReference type="NCBI Taxonomy" id="34613"/>
    <lineage>
        <taxon>Eukaryota</taxon>
        <taxon>Metazoa</taxon>
        <taxon>Ecdysozoa</taxon>
        <taxon>Arthropoda</taxon>
        <taxon>Chelicerata</taxon>
        <taxon>Arachnida</taxon>
        <taxon>Acari</taxon>
        <taxon>Parasitiformes</taxon>
        <taxon>Ixodida</taxon>
        <taxon>Ixodoidea</taxon>
        <taxon>Ixodidae</taxon>
        <taxon>Ixodinae</taxon>
        <taxon>Ixodes</taxon>
    </lineage>
</organism>
<dbReference type="EMBL" id="GIFC01007838">
    <property type="protein sequence ID" value="MXU89921.1"/>
    <property type="molecule type" value="Transcribed_RNA"/>
</dbReference>
<sequence length="111" mass="12488">MAHMHASLAHVYVWAPMCRGACVHTPWWMGSSEYACGLGPACLRSSSCRPFLPFHFRLLFLRFGKLPWLHAGRSRLGMVKKLDSGFARPPVQSGVPAISVSNWHFGERFKC</sequence>
<dbReference type="AlphaFoldDB" id="A0A6B0UJZ8"/>
<accession>A0A6B0UJZ8</accession>
<protein>
    <submittedName>
        <fullName evidence="2">Putative secreted protein</fullName>
    </submittedName>
</protein>
<reference evidence="2" key="1">
    <citation type="submission" date="2019-12" db="EMBL/GenBank/DDBJ databases">
        <title>An insight into the sialome of adult female Ixodes ricinus ticks feeding for 6 days.</title>
        <authorList>
            <person name="Perner J."/>
            <person name="Ribeiro J.M.C."/>
        </authorList>
    </citation>
    <scope>NUCLEOTIDE SEQUENCE</scope>
    <source>
        <strain evidence="2">Semi-engorged</strain>
        <tissue evidence="2">Salivary glands</tissue>
    </source>
</reference>
<evidence type="ECO:0000256" key="1">
    <source>
        <dbReference type="SAM" id="SignalP"/>
    </source>
</evidence>